<dbReference type="GO" id="GO:0005886">
    <property type="term" value="C:plasma membrane"/>
    <property type="evidence" value="ECO:0007669"/>
    <property type="project" value="UniProtKB-SubCell"/>
</dbReference>
<evidence type="ECO:0000256" key="7">
    <source>
        <dbReference type="RuleBase" id="RU363032"/>
    </source>
</evidence>
<evidence type="ECO:0000256" key="5">
    <source>
        <dbReference type="ARBA" id="ARBA00022989"/>
    </source>
</evidence>
<feature type="domain" description="ABC transmembrane type-1" evidence="8">
    <location>
        <begin position="75"/>
        <end position="261"/>
    </location>
</feature>
<dbReference type="PANTHER" id="PTHR43744:SF8">
    <property type="entry name" value="SN-GLYCEROL-3-PHOSPHATE TRANSPORT SYSTEM PERMEASE PROTEIN UGPE"/>
    <property type="match status" value="1"/>
</dbReference>
<evidence type="ECO:0000313" key="10">
    <source>
        <dbReference type="Proteomes" id="UP000662857"/>
    </source>
</evidence>
<dbReference type="KEGG" id="nhy:JQS43_04815"/>
<reference evidence="9" key="1">
    <citation type="submission" date="2021-02" db="EMBL/GenBank/DDBJ databases">
        <title>Natrosporangium hydrolyticum gen. nov., sp. nov, a haloalkaliphilic actinobacterium from a soda solonchak soil.</title>
        <authorList>
            <person name="Sorokin D.Y."/>
            <person name="Khijniak T.V."/>
            <person name="Zakharycheva A.P."/>
            <person name="Boueva O.V."/>
            <person name="Ariskina E.V."/>
            <person name="Hahnke R.L."/>
            <person name="Bunk B."/>
            <person name="Sproer C."/>
            <person name="Schumann P."/>
            <person name="Evtushenko L.I."/>
            <person name="Kublanov I.V."/>
        </authorList>
    </citation>
    <scope>NUCLEOTIDE SEQUENCE</scope>
    <source>
        <strain evidence="9">DSM 106523</strain>
    </source>
</reference>
<evidence type="ECO:0000256" key="6">
    <source>
        <dbReference type="ARBA" id="ARBA00023136"/>
    </source>
</evidence>
<dbReference type="Pfam" id="PF00528">
    <property type="entry name" value="BPD_transp_1"/>
    <property type="match status" value="1"/>
</dbReference>
<dbReference type="InterPro" id="IPR000515">
    <property type="entry name" value="MetI-like"/>
</dbReference>
<dbReference type="GO" id="GO:0055085">
    <property type="term" value="P:transmembrane transport"/>
    <property type="evidence" value="ECO:0007669"/>
    <property type="project" value="InterPro"/>
</dbReference>
<proteinExistence type="inferred from homology"/>
<keyword evidence="5 7" id="KW-1133">Transmembrane helix</keyword>
<evidence type="ECO:0000259" key="8">
    <source>
        <dbReference type="PROSITE" id="PS50928"/>
    </source>
</evidence>
<dbReference type="RefSeq" id="WP_239677852.1">
    <property type="nucleotide sequence ID" value="NZ_CP070499.1"/>
</dbReference>
<evidence type="ECO:0000256" key="1">
    <source>
        <dbReference type="ARBA" id="ARBA00004651"/>
    </source>
</evidence>
<keyword evidence="2 7" id="KW-0813">Transport</keyword>
<dbReference type="SUPFAM" id="SSF161098">
    <property type="entry name" value="MetI-like"/>
    <property type="match status" value="1"/>
</dbReference>
<dbReference type="CDD" id="cd06261">
    <property type="entry name" value="TM_PBP2"/>
    <property type="match status" value="1"/>
</dbReference>
<dbReference type="PANTHER" id="PTHR43744">
    <property type="entry name" value="ABC TRANSPORTER PERMEASE PROTEIN MG189-RELATED-RELATED"/>
    <property type="match status" value="1"/>
</dbReference>
<name>A0A895YDN3_9ACTN</name>
<comment type="subcellular location">
    <subcellularLocation>
        <location evidence="1 7">Cell membrane</location>
        <topology evidence="1 7">Multi-pass membrane protein</topology>
    </subcellularLocation>
</comment>
<keyword evidence="6 7" id="KW-0472">Membrane</keyword>
<dbReference type="PROSITE" id="PS50928">
    <property type="entry name" value="ABC_TM1"/>
    <property type="match status" value="1"/>
</dbReference>
<evidence type="ECO:0000256" key="4">
    <source>
        <dbReference type="ARBA" id="ARBA00022692"/>
    </source>
</evidence>
<dbReference type="EMBL" id="CP070499">
    <property type="protein sequence ID" value="QSB15671.1"/>
    <property type="molecule type" value="Genomic_DNA"/>
</dbReference>
<dbReference type="Proteomes" id="UP000662857">
    <property type="component" value="Chromosome"/>
</dbReference>
<feature type="transmembrane region" description="Helical" evidence="7">
    <location>
        <begin position="181"/>
        <end position="204"/>
    </location>
</feature>
<feature type="transmembrane region" description="Helical" evidence="7">
    <location>
        <begin position="139"/>
        <end position="160"/>
    </location>
</feature>
<feature type="transmembrane region" description="Helical" evidence="7">
    <location>
        <begin position="12"/>
        <end position="34"/>
    </location>
</feature>
<dbReference type="AlphaFoldDB" id="A0A895YDN3"/>
<gene>
    <name evidence="9" type="ORF">JQS43_04815</name>
</gene>
<keyword evidence="10" id="KW-1185">Reference proteome</keyword>
<evidence type="ECO:0000313" key="9">
    <source>
        <dbReference type="EMBL" id="QSB15671.1"/>
    </source>
</evidence>
<keyword evidence="4 7" id="KW-0812">Transmembrane</keyword>
<accession>A0A895YDN3</accession>
<organism evidence="9 10">
    <name type="scientific">Natronosporangium hydrolyticum</name>
    <dbReference type="NCBI Taxonomy" id="2811111"/>
    <lineage>
        <taxon>Bacteria</taxon>
        <taxon>Bacillati</taxon>
        <taxon>Actinomycetota</taxon>
        <taxon>Actinomycetes</taxon>
        <taxon>Micromonosporales</taxon>
        <taxon>Micromonosporaceae</taxon>
        <taxon>Natronosporangium</taxon>
    </lineage>
</organism>
<dbReference type="Gene3D" id="1.10.3720.10">
    <property type="entry name" value="MetI-like"/>
    <property type="match status" value="1"/>
</dbReference>
<evidence type="ECO:0000256" key="3">
    <source>
        <dbReference type="ARBA" id="ARBA00022475"/>
    </source>
</evidence>
<sequence length="275" mass="30413">MLVSGRRPRRTLHLHLLLWVTCAVLCAPVLYAMLAATQNNAQLVNFQLWPGDSLARNFEIVWHNRSLGQFMLNSTVMSLTIALGKTVTALLAGLAFVYFRFPGRWLLFFFVLVTLMMPTEISILALFRIVSGLGWADSLAGLTVPFLASATGAFLFRQHFASLPANLAEAAQLDGASPLQFLWRVLVPLSWNVIGALTVIQFLYGWNMYLWPLLLVSDQRDQVVQVGLATLQQAGQGQLYGPMMLGALIASIPPIVVFLVLQRSLMSGLSLPRDK</sequence>
<feature type="transmembrane region" description="Helical" evidence="7">
    <location>
        <begin position="239"/>
        <end position="261"/>
    </location>
</feature>
<dbReference type="InterPro" id="IPR035906">
    <property type="entry name" value="MetI-like_sf"/>
</dbReference>
<protein>
    <submittedName>
        <fullName evidence="9">Carbohydrate ABC transporter permease</fullName>
    </submittedName>
</protein>
<keyword evidence="3" id="KW-1003">Cell membrane</keyword>
<comment type="similarity">
    <text evidence="7">Belongs to the binding-protein-dependent transport system permease family.</text>
</comment>
<evidence type="ECO:0000256" key="2">
    <source>
        <dbReference type="ARBA" id="ARBA00022448"/>
    </source>
</evidence>
<feature type="transmembrane region" description="Helical" evidence="7">
    <location>
        <begin position="76"/>
        <end position="99"/>
    </location>
</feature>
<feature type="transmembrane region" description="Helical" evidence="7">
    <location>
        <begin position="106"/>
        <end position="127"/>
    </location>
</feature>